<dbReference type="KEGG" id="egl:EGR_08328"/>
<dbReference type="Proteomes" id="UP000019149">
    <property type="component" value="Unassembled WGS sequence"/>
</dbReference>
<dbReference type="EMBL" id="APAU02000103">
    <property type="protein sequence ID" value="EUB56804.1"/>
    <property type="molecule type" value="Genomic_DNA"/>
</dbReference>
<protein>
    <submittedName>
        <fullName evidence="1">Uncharacterized protein</fullName>
    </submittedName>
</protein>
<reference evidence="1 2" key="1">
    <citation type="journal article" date="2013" name="Nat. Genet.">
        <title>The genome of the hydatid tapeworm Echinococcus granulosus.</title>
        <authorList>
            <person name="Zheng H."/>
            <person name="Zhang W."/>
            <person name="Zhang L."/>
            <person name="Zhang Z."/>
            <person name="Li J."/>
            <person name="Lu G."/>
            <person name="Zhu Y."/>
            <person name="Wang Y."/>
            <person name="Huang Y."/>
            <person name="Liu J."/>
            <person name="Kang H."/>
            <person name="Chen J."/>
            <person name="Wang L."/>
            <person name="Chen A."/>
            <person name="Yu S."/>
            <person name="Gao Z."/>
            <person name="Jin L."/>
            <person name="Gu W."/>
            <person name="Wang Z."/>
            <person name="Zhao L."/>
            <person name="Shi B."/>
            <person name="Wen H."/>
            <person name="Lin R."/>
            <person name="Jones M.K."/>
            <person name="Brejova B."/>
            <person name="Vinar T."/>
            <person name="Zhao G."/>
            <person name="McManus D.P."/>
            <person name="Chen Z."/>
            <person name="Zhou Y."/>
            <person name="Wang S."/>
        </authorList>
    </citation>
    <scope>NUCLEOTIDE SEQUENCE [LARGE SCALE GENOMIC DNA]</scope>
</reference>
<name>W6UTQ9_ECHGR</name>
<sequence>MIAQSQVRDEDVEIGSIPSLLRSHPLELAKLGKELRRIEKRAALQRRKRQNSVTRFAQIVPGLRHRGCSRLKCGLYGLISLKSPQSKHKDYIETALQTIDTFIQWSRSHERILASFSSSNGSSSSGDATELKHFCYARPRVTFQNADQIPRRRRQRPQLEFDDEPAEEEWRVQTNFNMNNSAMGCEQEIKRLRYDFRRLVHDLKGSHIAAAINLSIPLPPRQSWCRMEDEGLEEQTDGDAEDIEHNANALLVVGDENQSQINFAKVKSSQEVHKPSSNPVKNKTQLSEFYSCNFTIFAAYIALRTRLGVTLAYVLRNQIRDFLIEEHECDATGCQDEEVTALPTGTDTTDTAAFRVVTHVAVVEVMQQSIIMASQGLHEHCTDTYYSFTFRYTDAITVATVFLIRQFVQFPNVVTTSNPLVRDVYERSKLCLTIKMELYTGRLRFLICASANYAVWSLRDVYEVMAL</sequence>
<evidence type="ECO:0000313" key="1">
    <source>
        <dbReference type="EMBL" id="EUB56804.1"/>
    </source>
</evidence>
<keyword evidence="2" id="KW-1185">Reference proteome</keyword>
<dbReference type="AlphaFoldDB" id="W6UTQ9"/>
<accession>W6UTQ9</accession>
<dbReference type="OrthoDB" id="6276302at2759"/>
<dbReference type="CTD" id="36344043"/>
<dbReference type="RefSeq" id="XP_024348000.1">
    <property type="nucleotide sequence ID" value="XM_024497577.1"/>
</dbReference>
<dbReference type="GeneID" id="36344043"/>
<gene>
    <name evidence="1" type="ORF">EGR_08328</name>
</gene>
<evidence type="ECO:0000313" key="2">
    <source>
        <dbReference type="Proteomes" id="UP000019149"/>
    </source>
</evidence>
<organism evidence="1 2">
    <name type="scientific">Echinococcus granulosus</name>
    <name type="common">Hydatid tapeworm</name>
    <dbReference type="NCBI Taxonomy" id="6210"/>
    <lineage>
        <taxon>Eukaryota</taxon>
        <taxon>Metazoa</taxon>
        <taxon>Spiralia</taxon>
        <taxon>Lophotrochozoa</taxon>
        <taxon>Platyhelminthes</taxon>
        <taxon>Cestoda</taxon>
        <taxon>Eucestoda</taxon>
        <taxon>Cyclophyllidea</taxon>
        <taxon>Taeniidae</taxon>
        <taxon>Echinococcus</taxon>
        <taxon>Echinococcus granulosus group</taxon>
    </lineage>
</organism>
<comment type="caution">
    <text evidence="1">The sequence shown here is derived from an EMBL/GenBank/DDBJ whole genome shotgun (WGS) entry which is preliminary data.</text>
</comment>
<dbReference type="OMA" id="LIEEHEC"/>
<proteinExistence type="predicted"/>